<evidence type="ECO:0000313" key="3">
    <source>
        <dbReference type="Proteomes" id="UP000053144"/>
    </source>
</evidence>
<feature type="compositionally biased region" description="Basic and acidic residues" evidence="1">
    <location>
        <begin position="41"/>
        <end position="56"/>
    </location>
</feature>
<evidence type="ECO:0000313" key="2">
    <source>
        <dbReference type="EMBL" id="KOM37971.1"/>
    </source>
</evidence>
<reference evidence="3" key="1">
    <citation type="journal article" date="2015" name="Proc. Natl. Acad. Sci. U.S.A.">
        <title>Genome sequencing of adzuki bean (Vigna angularis) provides insight into high starch and low fat accumulation and domestication.</title>
        <authorList>
            <person name="Yang K."/>
            <person name="Tian Z."/>
            <person name="Chen C."/>
            <person name="Luo L."/>
            <person name="Zhao B."/>
            <person name="Wang Z."/>
            <person name="Yu L."/>
            <person name="Li Y."/>
            <person name="Sun Y."/>
            <person name="Li W."/>
            <person name="Chen Y."/>
            <person name="Li Y."/>
            <person name="Zhang Y."/>
            <person name="Ai D."/>
            <person name="Zhao J."/>
            <person name="Shang C."/>
            <person name="Ma Y."/>
            <person name="Wu B."/>
            <person name="Wang M."/>
            <person name="Gao L."/>
            <person name="Sun D."/>
            <person name="Zhang P."/>
            <person name="Guo F."/>
            <person name="Wang W."/>
            <person name="Li Y."/>
            <person name="Wang J."/>
            <person name="Varshney R.K."/>
            <person name="Wang J."/>
            <person name="Ling H.Q."/>
            <person name="Wan P."/>
        </authorList>
    </citation>
    <scope>NUCLEOTIDE SEQUENCE</scope>
    <source>
        <strain evidence="3">cv. Jingnong 6</strain>
    </source>
</reference>
<name>A0A0L9U5D5_PHAAN</name>
<dbReference type="AlphaFoldDB" id="A0A0L9U5D5"/>
<feature type="region of interest" description="Disordered" evidence="1">
    <location>
        <begin position="37"/>
        <end position="74"/>
    </location>
</feature>
<proteinExistence type="predicted"/>
<sequence length="98" mass="10343">MFLALSVPAMPSDEKADLVEDLGATGLEGSEKFGAAAAGHQWRDGAGRRLDAKNDNEQEASETTGSIGRGRMGEHWQGVAVVDETAEGKKEEIVGLCK</sequence>
<dbReference type="EMBL" id="CM003373">
    <property type="protein sequence ID" value="KOM37971.1"/>
    <property type="molecule type" value="Genomic_DNA"/>
</dbReference>
<gene>
    <name evidence="2" type="ORF">LR48_Vigan03g135300</name>
</gene>
<protein>
    <submittedName>
        <fullName evidence="2">Uncharacterized protein</fullName>
    </submittedName>
</protein>
<dbReference type="Proteomes" id="UP000053144">
    <property type="component" value="Chromosome 3"/>
</dbReference>
<organism evidence="2 3">
    <name type="scientific">Phaseolus angularis</name>
    <name type="common">Azuki bean</name>
    <name type="synonym">Vigna angularis</name>
    <dbReference type="NCBI Taxonomy" id="3914"/>
    <lineage>
        <taxon>Eukaryota</taxon>
        <taxon>Viridiplantae</taxon>
        <taxon>Streptophyta</taxon>
        <taxon>Embryophyta</taxon>
        <taxon>Tracheophyta</taxon>
        <taxon>Spermatophyta</taxon>
        <taxon>Magnoliopsida</taxon>
        <taxon>eudicotyledons</taxon>
        <taxon>Gunneridae</taxon>
        <taxon>Pentapetalae</taxon>
        <taxon>rosids</taxon>
        <taxon>fabids</taxon>
        <taxon>Fabales</taxon>
        <taxon>Fabaceae</taxon>
        <taxon>Papilionoideae</taxon>
        <taxon>50 kb inversion clade</taxon>
        <taxon>NPAAA clade</taxon>
        <taxon>indigoferoid/millettioid clade</taxon>
        <taxon>Phaseoleae</taxon>
        <taxon>Vigna</taxon>
    </lineage>
</organism>
<dbReference type="Gramene" id="KOM37971">
    <property type="protein sequence ID" value="KOM37971"/>
    <property type="gene ID" value="LR48_Vigan03g135300"/>
</dbReference>
<evidence type="ECO:0000256" key="1">
    <source>
        <dbReference type="SAM" id="MobiDB-lite"/>
    </source>
</evidence>
<accession>A0A0L9U5D5</accession>